<name>A0A5C6ESF7_9BACT</name>
<organism evidence="2 3">
    <name type="scientific">Rubripirellula reticaptiva</name>
    <dbReference type="NCBI Taxonomy" id="2528013"/>
    <lineage>
        <taxon>Bacteria</taxon>
        <taxon>Pseudomonadati</taxon>
        <taxon>Planctomycetota</taxon>
        <taxon>Planctomycetia</taxon>
        <taxon>Pirellulales</taxon>
        <taxon>Pirellulaceae</taxon>
        <taxon>Rubripirellula</taxon>
    </lineage>
</organism>
<gene>
    <name evidence="2" type="ORF">Poly59_31680</name>
</gene>
<evidence type="ECO:0000313" key="3">
    <source>
        <dbReference type="Proteomes" id="UP000317977"/>
    </source>
</evidence>
<keyword evidence="1" id="KW-0472">Membrane</keyword>
<dbReference type="AlphaFoldDB" id="A0A5C6ESF7"/>
<proteinExistence type="predicted"/>
<sequence length="194" mass="21248">MDNHGMHTERGLRPNLKWTTLLSPPGDAGRSPTEHMIVRHHIVFALIGCLLLLVVGCGASAESFDTASSIPANSIVEVPSNATQISVTYGSGQHSATFTADTSDVESWVASLRKLKPELNSNPPSPLWLADANEYLKPTLIADERDTFSLRIGSPNGFTEHMLKFIIVRSARGGVTTVWHDPDKSHNYLWAVYK</sequence>
<reference evidence="2 3" key="1">
    <citation type="submission" date="2019-02" db="EMBL/GenBank/DDBJ databases">
        <title>Deep-cultivation of Planctomycetes and their phenomic and genomic characterization uncovers novel biology.</title>
        <authorList>
            <person name="Wiegand S."/>
            <person name="Jogler M."/>
            <person name="Boedeker C."/>
            <person name="Pinto D."/>
            <person name="Vollmers J."/>
            <person name="Rivas-Marin E."/>
            <person name="Kohn T."/>
            <person name="Peeters S.H."/>
            <person name="Heuer A."/>
            <person name="Rast P."/>
            <person name="Oberbeckmann S."/>
            <person name="Bunk B."/>
            <person name="Jeske O."/>
            <person name="Meyerdierks A."/>
            <person name="Storesund J.E."/>
            <person name="Kallscheuer N."/>
            <person name="Luecker S."/>
            <person name="Lage O.M."/>
            <person name="Pohl T."/>
            <person name="Merkel B.J."/>
            <person name="Hornburger P."/>
            <person name="Mueller R.-W."/>
            <person name="Bruemmer F."/>
            <person name="Labrenz M."/>
            <person name="Spormann A.M."/>
            <person name="Op Den Camp H."/>
            <person name="Overmann J."/>
            <person name="Amann R."/>
            <person name="Jetten M.S.M."/>
            <person name="Mascher T."/>
            <person name="Medema M.H."/>
            <person name="Devos D.P."/>
            <person name="Kaster A.-K."/>
            <person name="Ovreas L."/>
            <person name="Rohde M."/>
            <person name="Galperin M.Y."/>
            <person name="Jogler C."/>
        </authorList>
    </citation>
    <scope>NUCLEOTIDE SEQUENCE [LARGE SCALE GENOMIC DNA]</scope>
    <source>
        <strain evidence="2 3">Poly59</strain>
    </source>
</reference>
<evidence type="ECO:0000256" key="1">
    <source>
        <dbReference type="SAM" id="Phobius"/>
    </source>
</evidence>
<feature type="transmembrane region" description="Helical" evidence="1">
    <location>
        <begin position="42"/>
        <end position="61"/>
    </location>
</feature>
<dbReference type="EMBL" id="SJPX01000003">
    <property type="protein sequence ID" value="TWU51575.1"/>
    <property type="molecule type" value="Genomic_DNA"/>
</dbReference>
<evidence type="ECO:0000313" key="2">
    <source>
        <dbReference type="EMBL" id="TWU51575.1"/>
    </source>
</evidence>
<keyword evidence="1" id="KW-0812">Transmembrane</keyword>
<keyword evidence="1" id="KW-1133">Transmembrane helix</keyword>
<keyword evidence="3" id="KW-1185">Reference proteome</keyword>
<protein>
    <submittedName>
        <fullName evidence="2">Uncharacterized protein</fullName>
    </submittedName>
</protein>
<accession>A0A5C6ESF7</accession>
<comment type="caution">
    <text evidence="2">The sequence shown here is derived from an EMBL/GenBank/DDBJ whole genome shotgun (WGS) entry which is preliminary data.</text>
</comment>
<dbReference type="Proteomes" id="UP000317977">
    <property type="component" value="Unassembled WGS sequence"/>
</dbReference>